<keyword evidence="2" id="KW-1185">Reference proteome</keyword>
<dbReference type="Proteomes" id="UP000799757">
    <property type="component" value="Unassembled WGS sequence"/>
</dbReference>
<evidence type="ECO:0000313" key="1">
    <source>
        <dbReference type="EMBL" id="KAF2793943.1"/>
    </source>
</evidence>
<dbReference type="Gene3D" id="3.40.50.300">
    <property type="entry name" value="P-loop containing nucleotide triphosphate hydrolases"/>
    <property type="match status" value="1"/>
</dbReference>
<dbReference type="AlphaFoldDB" id="A0A6A6XD45"/>
<proteinExistence type="predicted"/>
<keyword evidence="1" id="KW-0378">Hydrolase</keyword>
<dbReference type="GO" id="GO:0016787">
    <property type="term" value="F:hydrolase activity"/>
    <property type="evidence" value="ECO:0007669"/>
    <property type="project" value="UniProtKB-KW"/>
</dbReference>
<dbReference type="SUPFAM" id="SSF52540">
    <property type="entry name" value="P-loop containing nucleoside triphosphate hydrolases"/>
    <property type="match status" value="1"/>
</dbReference>
<protein>
    <submittedName>
        <fullName evidence="1">P-loop containing nucleoside triphosphate hydrolase protein</fullName>
    </submittedName>
</protein>
<dbReference type="CDD" id="cd02024">
    <property type="entry name" value="NRK1"/>
    <property type="match status" value="1"/>
</dbReference>
<gene>
    <name evidence="1" type="ORF">K505DRAFT_325127</name>
</gene>
<evidence type="ECO:0000313" key="2">
    <source>
        <dbReference type="Proteomes" id="UP000799757"/>
    </source>
</evidence>
<organism evidence="1 2">
    <name type="scientific">Melanomma pulvis-pyrius CBS 109.77</name>
    <dbReference type="NCBI Taxonomy" id="1314802"/>
    <lineage>
        <taxon>Eukaryota</taxon>
        <taxon>Fungi</taxon>
        <taxon>Dikarya</taxon>
        <taxon>Ascomycota</taxon>
        <taxon>Pezizomycotina</taxon>
        <taxon>Dothideomycetes</taxon>
        <taxon>Pleosporomycetidae</taxon>
        <taxon>Pleosporales</taxon>
        <taxon>Melanommataceae</taxon>
        <taxon>Melanomma</taxon>
    </lineage>
</organism>
<name>A0A6A6XD45_9PLEO</name>
<dbReference type="PANTHER" id="PTHR10285">
    <property type="entry name" value="URIDINE KINASE"/>
    <property type="match status" value="1"/>
</dbReference>
<reference evidence="1" key="1">
    <citation type="journal article" date="2020" name="Stud. Mycol.">
        <title>101 Dothideomycetes genomes: a test case for predicting lifestyles and emergence of pathogens.</title>
        <authorList>
            <person name="Haridas S."/>
            <person name="Albert R."/>
            <person name="Binder M."/>
            <person name="Bloem J."/>
            <person name="Labutti K."/>
            <person name="Salamov A."/>
            <person name="Andreopoulos B."/>
            <person name="Baker S."/>
            <person name="Barry K."/>
            <person name="Bills G."/>
            <person name="Bluhm B."/>
            <person name="Cannon C."/>
            <person name="Castanera R."/>
            <person name="Culley D."/>
            <person name="Daum C."/>
            <person name="Ezra D."/>
            <person name="Gonzalez J."/>
            <person name="Henrissat B."/>
            <person name="Kuo A."/>
            <person name="Liang C."/>
            <person name="Lipzen A."/>
            <person name="Lutzoni F."/>
            <person name="Magnuson J."/>
            <person name="Mondo S."/>
            <person name="Nolan M."/>
            <person name="Ohm R."/>
            <person name="Pangilinan J."/>
            <person name="Park H.-J."/>
            <person name="Ramirez L."/>
            <person name="Alfaro M."/>
            <person name="Sun H."/>
            <person name="Tritt A."/>
            <person name="Yoshinaga Y."/>
            <person name="Zwiers L.-H."/>
            <person name="Turgeon B."/>
            <person name="Goodwin S."/>
            <person name="Spatafora J."/>
            <person name="Crous P."/>
            <person name="Grigoriev I."/>
        </authorList>
    </citation>
    <scope>NUCLEOTIDE SEQUENCE</scope>
    <source>
        <strain evidence="1">CBS 109.77</strain>
    </source>
</reference>
<dbReference type="EMBL" id="MU001909">
    <property type="protein sequence ID" value="KAF2793943.1"/>
    <property type="molecule type" value="Genomic_DNA"/>
</dbReference>
<dbReference type="OrthoDB" id="10041966at2759"/>
<dbReference type="InterPro" id="IPR027417">
    <property type="entry name" value="P-loop_NTPase"/>
</dbReference>
<sequence length="258" mass="28887">MAESTSTSQSLSGPVLLLGISGPSSSGKTTLSRLLRDIFPPDLVFILHLDDFYLTDAEIPVRNGIQDWDCVESLNLPELQSALVYIKEHGKSPPSFVSKEDQNSVGEHGVDADTIDELKKMARNLVREKGWTTPIAIVDGFLLFSEDMADIRQLFDLKLFLRTSYQTAKRRREARSGYVTLEGFWEDPPDYVDRIVWPNYVKDHSFLFEGGDVDGMLDESVCTNIGVRAMPREAEQSMAACLNWAVQILVPVIEKASQ</sequence>
<accession>A0A6A6XD45</accession>